<dbReference type="InterPro" id="IPR001761">
    <property type="entry name" value="Peripla_BP/Lac1_sug-bd_dom"/>
</dbReference>
<keyword evidence="7" id="KW-1185">Reference proteome</keyword>
<dbReference type="NCBIfam" id="NF008185">
    <property type="entry name" value="PRK10936.1"/>
    <property type="match status" value="1"/>
</dbReference>
<name>A0ABP9FCQ8_9GAMM</name>
<feature type="signal peptide" evidence="4">
    <location>
        <begin position="1"/>
        <end position="27"/>
    </location>
</feature>
<dbReference type="PANTHER" id="PTHR46847:SF1">
    <property type="entry name" value="D-ALLOSE-BINDING PERIPLASMIC PROTEIN-RELATED"/>
    <property type="match status" value="1"/>
</dbReference>
<organism evidence="6 7">
    <name type="scientific">Ferrimonas pelagia</name>
    <dbReference type="NCBI Taxonomy" id="1177826"/>
    <lineage>
        <taxon>Bacteria</taxon>
        <taxon>Pseudomonadati</taxon>
        <taxon>Pseudomonadota</taxon>
        <taxon>Gammaproteobacteria</taxon>
        <taxon>Alteromonadales</taxon>
        <taxon>Ferrimonadaceae</taxon>
        <taxon>Ferrimonas</taxon>
    </lineage>
</organism>
<dbReference type="Pfam" id="PF00532">
    <property type="entry name" value="Peripla_BP_1"/>
    <property type="match status" value="1"/>
</dbReference>
<keyword evidence="3 4" id="KW-0732">Signal</keyword>
<dbReference type="Gene3D" id="3.40.50.2300">
    <property type="match status" value="2"/>
</dbReference>
<dbReference type="Proteomes" id="UP001499988">
    <property type="component" value="Unassembled WGS sequence"/>
</dbReference>
<evidence type="ECO:0000256" key="1">
    <source>
        <dbReference type="ARBA" id="ARBA00004196"/>
    </source>
</evidence>
<dbReference type="SUPFAM" id="SSF53822">
    <property type="entry name" value="Periplasmic binding protein-like I"/>
    <property type="match status" value="1"/>
</dbReference>
<reference evidence="7" key="1">
    <citation type="journal article" date="2019" name="Int. J. Syst. Evol. Microbiol.">
        <title>The Global Catalogue of Microorganisms (GCM) 10K type strain sequencing project: providing services to taxonomists for standard genome sequencing and annotation.</title>
        <authorList>
            <consortium name="The Broad Institute Genomics Platform"/>
            <consortium name="The Broad Institute Genome Sequencing Center for Infectious Disease"/>
            <person name="Wu L."/>
            <person name="Ma J."/>
        </authorList>
    </citation>
    <scope>NUCLEOTIDE SEQUENCE [LARGE SCALE GENOMIC DNA]</scope>
    <source>
        <strain evidence="7">JCM 18401</strain>
    </source>
</reference>
<evidence type="ECO:0000313" key="7">
    <source>
        <dbReference type="Proteomes" id="UP001499988"/>
    </source>
</evidence>
<evidence type="ECO:0000259" key="5">
    <source>
        <dbReference type="Pfam" id="PF00532"/>
    </source>
</evidence>
<gene>
    <name evidence="6" type="primary">torT</name>
    <name evidence="6" type="ORF">GCM10023333_34950</name>
</gene>
<dbReference type="EMBL" id="BAABJZ010000100">
    <property type="protein sequence ID" value="GAA4898556.1"/>
    <property type="molecule type" value="Genomic_DNA"/>
</dbReference>
<comment type="caution">
    <text evidence="6">The sequence shown here is derived from an EMBL/GenBank/DDBJ whole genome shotgun (WGS) entry which is preliminary data.</text>
</comment>
<feature type="chain" id="PRO_5045432512" evidence="4">
    <location>
        <begin position="28"/>
        <end position="352"/>
    </location>
</feature>
<dbReference type="CDD" id="cd06306">
    <property type="entry name" value="PBP1_TorT-like"/>
    <property type="match status" value="1"/>
</dbReference>
<proteinExistence type="inferred from homology"/>
<evidence type="ECO:0000256" key="3">
    <source>
        <dbReference type="ARBA" id="ARBA00022729"/>
    </source>
</evidence>
<dbReference type="PANTHER" id="PTHR46847">
    <property type="entry name" value="D-ALLOSE-BINDING PERIPLASMIC PROTEIN-RELATED"/>
    <property type="match status" value="1"/>
</dbReference>
<evidence type="ECO:0000313" key="6">
    <source>
        <dbReference type="EMBL" id="GAA4898556.1"/>
    </source>
</evidence>
<accession>A0ABP9FCQ8</accession>
<evidence type="ECO:0000256" key="4">
    <source>
        <dbReference type="SAM" id="SignalP"/>
    </source>
</evidence>
<protein>
    <submittedName>
        <fullName evidence="6">TMAO reductase system periplasmic protein TorT</fullName>
    </submittedName>
</protein>
<comment type="subcellular location">
    <subcellularLocation>
        <location evidence="1">Cell envelope</location>
    </subcellularLocation>
</comment>
<feature type="domain" description="Periplasmic binding protein/LacI sugar binding" evidence="5">
    <location>
        <begin position="63"/>
        <end position="322"/>
    </location>
</feature>
<evidence type="ECO:0000256" key="2">
    <source>
        <dbReference type="ARBA" id="ARBA00007639"/>
    </source>
</evidence>
<comment type="similarity">
    <text evidence="2">Belongs to the bacterial solute-binding protein 2 family.</text>
</comment>
<sequence length="352" mass="38266">MLNVIPTSFYQATTLALILLSSSSAAASERWPAQTWQPGQDKPASASQWQPLARLDDTEAHYRLCALYPHLKDSYWLSIHAGMLEQAQAMGVALISMDAGGYQQLDTQLDQLAECERLQADAILLGSVSYRLSEPVKAAARQRPVLAIVNEVEPGVVRSTIGVPWLAMGQNLARQLNQIAAQPLQVLLMLGPVTRGGNAFLSRGLKSDLQPNVTVIDALSGENSLAIQRRLLRQYLAAHPAPDVIVCGAVCAEMAMAELETRGLSVPILSSYFSHAVYQGLKQQRLIMANSDQMKLQGRMAVDLALRALQGETLPAALGPEILTVTPATLTELGEETLSAADFRAQYRWQPE</sequence>
<dbReference type="InterPro" id="IPR028082">
    <property type="entry name" value="Peripla_BP_I"/>
</dbReference>